<dbReference type="Proteomes" id="UP000044602">
    <property type="component" value="Unassembled WGS sequence"/>
</dbReference>
<feature type="chain" id="PRO_5010419991" evidence="1">
    <location>
        <begin position="20"/>
        <end position="201"/>
    </location>
</feature>
<name>A0A0G4LAX4_VERLO</name>
<evidence type="ECO:0000313" key="4">
    <source>
        <dbReference type="Proteomes" id="UP000044602"/>
    </source>
</evidence>
<keyword evidence="1" id="KW-0732">Signal</keyword>
<evidence type="ECO:0000313" key="5">
    <source>
        <dbReference type="Proteomes" id="UP000045706"/>
    </source>
</evidence>
<proteinExistence type="predicted"/>
<dbReference type="STRING" id="100787.A0A0G4LAX4"/>
<feature type="signal peptide" evidence="1">
    <location>
        <begin position="1"/>
        <end position="19"/>
    </location>
</feature>
<dbReference type="Proteomes" id="UP000045706">
    <property type="component" value="Unassembled WGS sequence"/>
</dbReference>
<dbReference type="EMBL" id="CVQI01013335">
    <property type="protein sequence ID" value="CRK22465.1"/>
    <property type="molecule type" value="Genomic_DNA"/>
</dbReference>
<gene>
    <name evidence="2" type="ORF">BN1708_003153</name>
    <name evidence="3" type="ORF">BN1723_002903</name>
</gene>
<accession>A0A0G4LAX4</accession>
<evidence type="ECO:0000256" key="1">
    <source>
        <dbReference type="SAM" id="SignalP"/>
    </source>
</evidence>
<evidence type="ECO:0000313" key="3">
    <source>
        <dbReference type="EMBL" id="CRK22465.1"/>
    </source>
</evidence>
<evidence type="ECO:0000313" key="2">
    <source>
        <dbReference type="EMBL" id="CRK18795.1"/>
    </source>
</evidence>
<organism evidence="2 4">
    <name type="scientific">Verticillium longisporum</name>
    <name type="common">Verticillium dahliae var. longisporum</name>
    <dbReference type="NCBI Taxonomy" id="100787"/>
    <lineage>
        <taxon>Eukaryota</taxon>
        <taxon>Fungi</taxon>
        <taxon>Dikarya</taxon>
        <taxon>Ascomycota</taxon>
        <taxon>Pezizomycotina</taxon>
        <taxon>Sordariomycetes</taxon>
        <taxon>Hypocreomycetidae</taxon>
        <taxon>Glomerellales</taxon>
        <taxon>Plectosphaerellaceae</taxon>
        <taxon>Verticillium</taxon>
    </lineage>
</organism>
<protein>
    <submittedName>
        <fullName evidence="2">Uncharacterized protein</fullName>
    </submittedName>
</protein>
<dbReference type="EMBL" id="CVQH01010001">
    <property type="protein sequence ID" value="CRK18795.1"/>
    <property type="molecule type" value="Genomic_DNA"/>
</dbReference>
<sequence>MHFSTVLAGCGTLLSFALASPTSPLLAARDETVSFTVFTDSNGEIESFRNAQALGVDIYGPIPDDGVVHADHVTAEPGTKAWAWIRAQADIDWTKVSKDKRDAVLKRQGWANIGIGMYAQDNCGGQASYFDNVEYGTHHFDVVNYYSIGITYRGLRDGETLGTFRQAGDDWCGTFVNNIAHNSNPGCGAVGPINCFILTLS</sequence>
<reference evidence="4 5" key="1">
    <citation type="submission" date="2015-05" db="EMBL/GenBank/DDBJ databases">
        <authorList>
            <person name="Fogelqvist Johan"/>
        </authorList>
    </citation>
    <scope>NUCLEOTIDE SEQUENCE [LARGE SCALE GENOMIC DNA]</scope>
    <source>
        <strain evidence="2">VL1</strain>
        <strain evidence="3">VL2</strain>
    </source>
</reference>
<keyword evidence="4" id="KW-1185">Reference proteome</keyword>
<dbReference type="AlphaFoldDB" id="A0A0G4LAX4"/>